<feature type="domain" description="GCVT N-terminal" evidence="13">
    <location>
        <begin position="38"/>
        <end position="294"/>
    </location>
</feature>
<dbReference type="NCBIfam" id="NF001567">
    <property type="entry name" value="PRK00389.1"/>
    <property type="match status" value="1"/>
</dbReference>
<dbReference type="GO" id="GO:0004047">
    <property type="term" value="F:aminomethyltransferase activity"/>
    <property type="evidence" value="ECO:0007669"/>
    <property type="project" value="UniProtKB-EC"/>
</dbReference>
<dbReference type="PIRSF" id="PIRSF006487">
    <property type="entry name" value="GcvT"/>
    <property type="match status" value="1"/>
</dbReference>
<feature type="binding site" evidence="11">
    <location>
        <position position="232"/>
    </location>
    <ligand>
        <name>substrate</name>
    </ligand>
</feature>
<dbReference type="Gene3D" id="2.40.30.110">
    <property type="entry name" value="Aminomethyltransferase beta-barrel domains"/>
    <property type="match status" value="1"/>
</dbReference>
<evidence type="ECO:0000313" key="16">
    <source>
        <dbReference type="Proteomes" id="UP000717515"/>
    </source>
</evidence>
<reference evidence="15" key="1">
    <citation type="submission" date="2021-07" db="EMBL/GenBank/DDBJ databases">
        <title>Draft genome of Mortierella alpina, strain LL118, isolated from an aspen leaf litter sample.</title>
        <authorList>
            <person name="Yang S."/>
            <person name="Vinatzer B.A."/>
        </authorList>
    </citation>
    <scope>NUCLEOTIDE SEQUENCE</scope>
    <source>
        <strain evidence="15">LL118</strain>
    </source>
</reference>
<dbReference type="Pfam" id="PF01571">
    <property type="entry name" value="GCV_T"/>
    <property type="match status" value="1"/>
</dbReference>
<comment type="function">
    <text evidence="12">The glycine cleavage system catalyzes the degradation of glycine.</text>
</comment>
<protein>
    <recommendedName>
        <fullName evidence="4 12">Aminomethyltransferase</fullName>
        <ecNumber evidence="4 12">2.1.2.10</ecNumber>
    </recommendedName>
    <alternativeName>
        <fullName evidence="9 12">Glycine cleavage system T protein</fullName>
    </alternativeName>
</protein>
<feature type="domain" description="Aminomethyltransferase C-terminal" evidence="14">
    <location>
        <begin position="318"/>
        <end position="394"/>
    </location>
</feature>
<evidence type="ECO:0000256" key="9">
    <source>
        <dbReference type="ARBA" id="ARBA00031395"/>
    </source>
</evidence>
<keyword evidence="6 12" id="KW-0808">Transferase</keyword>
<dbReference type="GO" id="GO:0005739">
    <property type="term" value="C:mitochondrion"/>
    <property type="evidence" value="ECO:0007669"/>
    <property type="project" value="UniProtKB-SubCell"/>
</dbReference>
<evidence type="ECO:0000259" key="13">
    <source>
        <dbReference type="Pfam" id="PF01571"/>
    </source>
</evidence>
<comment type="similarity">
    <text evidence="2 12">Belongs to the GcvT family.</text>
</comment>
<dbReference type="GO" id="GO:0005960">
    <property type="term" value="C:glycine cleavage complex"/>
    <property type="evidence" value="ECO:0007669"/>
    <property type="project" value="InterPro"/>
</dbReference>
<dbReference type="Pfam" id="PF08669">
    <property type="entry name" value="GCV_T_C"/>
    <property type="match status" value="1"/>
</dbReference>
<dbReference type="GO" id="GO:0008483">
    <property type="term" value="F:transaminase activity"/>
    <property type="evidence" value="ECO:0007669"/>
    <property type="project" value="UniProtKB-KW"/>
</dbReference>
<evidence type="ECO:0000256" key="1">
    <source>
        <dbReference type="ARBA" id="ARBA00004173"/>
    </source>
</evidence>
<dbReference type="InterPro" id="IPR029043">
    <property type="entry name" value="GcvT/YgfZ_C"/>
</dbReference>
<dbReference type="FunFam" id="4.10.1250.10:FF:000002">
    <property type="entry name" value="Aminomethyltransferase"/>
    <property type="match status" value="1"/>
</dbReference>
<keyword evidence="7 12" id="KW-0809">Transit peptide</keyword>
<dbReference type="InterPro" id="IPR028896">
    <property type="entry name" value="GcvT/YgfZ/DmdA"/>
</dbReference>
<dbReference type="Gene3D" id="3.30.1360.120">
    <property type="entry name" value="Probable tRNA modification gtpase trme, domain 1"/>
    <property type="match status" value="1"/>
</dbReference>
<dbReference type="InterPro" id="IPR027266">
    <property type="entry name" value="TrmE/GcvT-like"/>
</dbReference>
<comment type="subunit">
    <text evidence="3 12">The glycine cleavage system is composed of four proteins: P, T, L and H.</text>
</comment>
<accession>A0A9P8D0C6</accession>
<name>A0A9P8D0C6_MORAP</name>
<dbReference type="AlphaFoldDB" id="A0A9P8D0C6"/>
<dbReference type="InterPro" id="IPR006222">
    <property type="entry name" value="GCVT_N"/>
</dbReference>
<dbReference type="Proteomes" id="UP000717515">
    <property type="component" value="Unassembled WGS sequence"/>
</dbReference>
<dbReference type="PANTHER" id="PTHR43757">
    <property type="entry name" value="AMINOMETHYLTRANSFERASE"/>
    <property type="match status" value="1"/>
</dbReference>
<gene>
    <name evidence="15" type="ORF">KVV02_004759</name>
</gene>
<sequence>MLAALRFAKALPSAGLARSAQRAYSAAATGEALKKTVLHDYHVENGGKMVPFAGWSMPVQYANLGVGASHAWTRNNASVFDVSHMLATRITGKDRVKFYESLTVADIENLPVGSSTLSVFTNENGGIIDDTIICKHEDSLYVVSNAGCADKDLAHIRSHLKTFQNKGGDVDLKIIDDHALVALQGPKAAAVLESLVGKDLRDFPFMDGRFMTIKGIDCHVARSGYTGEDGFEISVPNSHAVEFTKLLIADPRVELAGLGARDSLRLEAGLCLYGHDLDDTITPVEAGLTWTIGKRRRVEGGFLGAEKIQDQLKNGVSRRRVGLIVQGAPAREGAQIYSNGELVGNVTSGCPSPSIKKNVAMGYVKNGLHKSGTELEVEVRGRKQKAVITKMPFVPAGYHKV</sequence>
<comment type="catalytic activity">
    <reaction evidence="10 12">
        <text>N(6)-[(R)-S(8)-aminomethyldihydrolipoyl]-L-lysyl-[protein] + (6S)-5,6,7,8-tetrahydrofolate = N(6)-[(R)-dihydrolipoyl]-L-lysyl-[protein] + (6R)-5,10-methylene-5,6,7,8-tetrahydrofolate + NH4(+)</text>
        <dbReference type="Rhea" id="RHEA:16945"/>
        <dbReference type="Rhea" id="RHEA-COMP:10475"/>
        <dbReference type="Rhea" id="RHEA-COMP:10492"/>
        <dbReference type="ChEBI" id="CHEBI:15636"/>
        <dbReference type="ChEBI" id="CHEBI:28938"/>
        <dbReference type="ChEBI" id="CHEBI:57453"/>
        <dbReference type="ChEBI" id="CHEBI:83100"/>
        <dbReference type="ChEBI" id="CHEBI:83143"/>
        <dbReference type="EC" id="2.1.2.10"/>
    </reaction>
</comment>
<organism evidence="15 16">
    <name type="scientific">Mortierella alpina</name>
    <name type="common">Oleaginous fungus</name>
    <name type="synonym">Mortierella renispora</name>
    <dbReference type="NCBI Taxonomy" id="64518"/>
    <lineage>
        <taxon>Eukaryota</taxon>
        <taxon>Fungi</taxon>
        <taxon>Fungi incertae sedis</taxon>
        <taxon>Mucoromycota</taxon>
        <taxon>Mortierellomycotina</taxon>
        <taxon>Mortierellomycetes</taxon>
        <taxon>Mortierellales</taxon>
        <taxon>Mortierellaceae</taxon>
        <taxon>Mortierella</taxon>
    </lineage>
</organism>
<dbReference type="EMBL" id="JAIFTL010000040">
    <property type="protein sequence ID" value="KAG9325446.1"/>
    <property type="molecule type" value="Genomic_DNA"/>
</dbReference>
<evidence type="ECO:0000256" key="7">
    <source>
        <dbReference type="ARBA" id="ARBA00022946"/>
    </source>
</evidence>
<evidence type="ECO:0000313" key="15">
    <source>
        <dbReference type="EMBL" id="KAG9325446.1"/>
    </source>
</evidence>
<dbReference type="GO" id="GO:0006546">
    <property type="term" value="P:glycine catabolic process"/>
    <property type="evidence" value="ECO:0007669"/>
    <property type="project" value="InterPro"/>
</dbReference>
<dbReference type="PANTHER" id="PTHR43757:SF2">
    <property type="entry name" value="AMINOMETHYLTRANSFERASE, MITOCHONDRIAL"/>
    <property type="match status" value="1"/>
</dbReference>
<evidence type="ECO:0000256" key="4">
    <source>
        <dbReference type="ARBA" id="ARBA00012616"/>
    </source>
</evidence>
<evidence type="ECO:0000256" key="8">
    <source>
        <dbReference type="ARBA" id="ARBA00023128"/>
    </source>
</evidence>
<dbReference type="InterPro" id="IPR006223">
    <property type="entry name" value="GcvT"/>
</dbReference>
<comment type="subcellular location">
    <subcellularLocation>
        <location evidence="1 12">Mitochondrion</location>
    </subcellularLocation>
</comment>
<dbReference type="SUPFAM" id="SSF103025">
    <property type="entry name" value="Folate-binding domain"/>
    <property type="match status" value="1"/>
</dbReference>
<evidence type="ECO:0000259" key="14">
    <source>
        <dbReference type="Pfam" id="PF08669"/>
    </source>
</evidence>
<dbReference type="InterPro" id="IPR013977">
    <property type="entry name" value="GcvT_C"/>
</dbReference>
<evidence type="ECO:0000256" key="11">
    <source>
        <dbReference type="PIRSR" id="PIRSR006487-1"/>
    </source>
</evidence>
<dbReference type="EC" id="2.1.2.10" evidence="4 12"/>
<dbReference type="Gene3D" id="4.10.1250.10">
    <property type="entry name" value="Aminomethyltransferase fragment"/>
    <property type="match status" value="1"/>
</dbReference>
<dbReference type="FunFam" id="2.40.30.110:FF:000002">
    <property type="entry name" value="Aminomethyltransferase"/>
    <property type="match status" value="1"/>
</dbReference>
<evidence type="ECO:0000256" key="3">
    <source>
        <dbReference type="ARBA" id="ARBA00011690"/>
    </source>
</evidence>
<evidence type="ECO:0000256" key="2">
    <source>
        <dbReference type="ARBA" id="ARBA00008609"/>
    </source>
</evidence>
<dbReference type="FunFam" id="3.30.70.1400:FF:000001">
    <property type="entry name" value="Aminomethyltransferase"/>
    <property type="match status" value="1"/>
</dbReference>
<evidence type="ECO:0000256" key="10">
    <source>
        <dbReference type="ARBA" id="ARBA00047665"/>
    </source>
</evidence>
<proteinExistence type="inferred from homology"/>
<evidence type="ECO:0000256" key="12">
    <source>
        <dbReference type="RuleBase" id="RU003981"/>
    </source>
</evidence>
<dbReference type="Gene3D" id="3.30.70.1400">
    <property type="entry name" value="Aminomethyltransferase beta-barrel domains"/>
    <property type="match status" value="1"/>
</dbReference>
<dbReference type="NCBIfam" id="TIGR00528">
    <property type="entry name" value="gcvT"/>
    <property type="match status" value="1"/>
</dbReference>
<comment type="caution">
    <text evidence="15">The sequence shown here is derived from an EMBL/GenBank/DDBJ whole genome shotgun (WGS) entry which is preliminary data.</text>
</comment>
<dbReference type="SUPFAM" id="SSF101790">
    <property type="entry name" value="Aminomethyltransferase beta-barrel domain"/>
    <property type="match status" value="1"/>
</dbReference>
<keyword evidence="5 12" id="KW-0032">Aminotransferase</keyword>
<keyword evidence="8 12" id="KW-0496">Mitochondrion</keyword>
<evidence type="ECO:0000256" key="6">
    <source>
        <dbReference type="ARBA" id="ARBA00022679"/>
    </source>
</evidence>
<evidence type="ECO:0000256" key="5">
    <source>
        <dbReference type="ARBA" id="ARBA00022576"/>
    </source>
</evidence>